<keyword evidence="9" id="KW-1133">Transmembrane helix</keyword>
<dbReference type="InterPro" id="IPR036890">
    <property type="entry name" value="HATPase_C_sf"/>
</dbReference>
<feature type="transmembrane region" description="Helical" evidence="9">
    <location>
        <begin position="148"/>
        <end position="175"/>
    </location>
</feature>
<evidence type="ECO:0000256" key="6">
    <source>
        <dbReference type="ARBA" id="ARBA00022777"/>
    </source>
</evidence>
<keyword evidence="3" id="KW-0597">Phosphoprotein</keyword>
<protein>
    <recommendedName>
        <fullName evidence="2">histidine kinase</fullName>
        <ecNumber evidence="2">2.7.13.3</ecNumber>
    </recommendedName>
</protein>
<evidence type="ECO:0000256" key="2">
    <source>
        <dbReference type="ARBA" id="ARBA00012438"/>
    </source>
</evidence>
<proteinExistence type="predicted"/>
<dbReference type="GO" id="GO:0005524">
    <property type="term" value="F:ATP binding"/>
    <property type="evidence" value="ECO:0007669"/>
    <property type="project" value="UniProtKB-KW"/>
</dbReference>
<keyword evidence="9" id="KW-0812">Transmembrane</keyword>
<reference evidence="12" key="1">
    <citation type="submission" date="2022-08" db="EMBL/GenBank/DDBJ databases">
        <authorList>
            <person name="Tistechok S."/>
            <person name="Samborskyy M."/>
            <person name="Roman I."/>
        </authorList>
    </citation>
    <scope>NUCLEOTIDE SEQUENCE</scope>
    <source>
        <strain evidence="12">DSM 103496</strain>
    </source>
</reference>
<dbReference type="GO" id="GO:0046983">
    <property type="term" value="F:protein dimerization activity"/>
    <property type="evidence" value="ECO:0007669"/>
    <property type="project" value="InterPro"/>
</dbReference>
<keyword evidence="6 12" id="KW-0418">Kinase</keyword>
<keyword evidence="4" id="KW-0808">Transferase</keyword>
<evidence type="ECO:0000256" key="8">
    <source>
        <dbReference type="ARBA" id="ARBA00023012"/>
    </source>
</evidence>
<feature type="transmembrane region" description="Helical" evidence="9">
    <location>
        <begin position="14"/>
        <end position="33"/>
    </location>
</feature>
<feature type="transmembrane region" description="Helical" evidence="9">
    <location>
        <begin position="121"/>
        <end position="142"/>
    </location>
</feature>
<dbReference type="GO" id="GO:0016020">
    <property type="term" value="C:membrane"/>
    <property type="evidence" value="ECO:0007669"/>
    <property type="project" value="InterPro"/>
</dbReference>
<keyword evidence="7" id="KW-0067">ATP-binding</keyword>
<gene>
    <name evidence="12" type="ORF">NZH93_37345</name>
</gene>
<evidence type="ECO:0000256" key="9">
    <source>
        <dbReference type="SAM" id="Phobius"/>
    </source>
</evidence>
<dbReference type="Pfam" id="PF02518">
    <property type="entry name" value="HATPase_c"/>
    <property type="match status" value="1"/>
</dbReference>
<dbReference type="SUPFAM" id="SSF55874">
    <property type="entry name" value="ATPase domain of HSP90 chaperone/DNA topoisomerase II/histidine kinase"/>
    <property type="match status" value="1"/>
</dbReference>
<dbReference type="PANTHER" id="PTHR24421:SF10">
    <property type="entry name" value="NITRATE_NITRITE SENSOR PROTEIN NARQ"/>
    <property type="match status" value="1"/>
</dbReference>
<name>A0A9X2VUZ2_9PSEU</name>
<feature type="domain" description="Histidine kinase/HSP90-like ATPase" evidence="10">
    <location>
        <begin position="316"/>
        <end position="402"/>
    </location>
</feature>
<keyword evidence="8" id="KW-0902">Two-component regulatory system</keyword>
<evidence type="ECO:0000256" key="1">
    <source>
        <dbReference type="ARBA" id="ARBA00000085"/>
    </source>
</evidence>
<accession>A0A9X2VUZ2</accession>
<dbReference type="Gene3D" id="1.20.5.1930">
    <property type="match status" value="1"/>
</dbReference>
<evidence type="ECO:0000259" key="10">
    <source>
        <dbReference type="Pfam" id="PF02518"/>
    </source>
</evidence>
<dbReference type="EC" id="2.7.13.3" evidence="2"/>
<evidence type="ECO:0000313" key="12">
    <source>
        <dbReference type="EMBL" id="MCS7482544.1"/>
    </source>
</evidence>
<dbReference type="AlphaFoldDB" id="A0A9X2VUZ2"/>
<dbReference type="RefSeq" id="WP_259628008.1">
    <property type="nucleotide sequence ID" value="NZ_JANYMP010000024.1"/>
</dbReference>
<dbReference type="Pfam" id="PF07730">
    <property type="entry name" value="HisKA_3"/>
    <property type="match status" value="1"/>
</dbReference>
<evidence type="ECO:0000313" key="13">
    <source>
        <dbReference type="Proteomes" id="UP001141259"/>
    </source>
</evidence>
<dbReference type="EMBL" id="JANYMP010000024">
    <property type="protein sequence ID" value="MCS7482544.1"/>
    <property type="molecule type" value="Genomic_DNA"/>
</dbReference>
<keyword evidence="5" id="KW-0547">Nucleotide-binding</keyword>
<evidence type="ECO:0000259" key="11">
    <source>
        <dbReference type="Pfam" id="PF07730"/>
    </source>
</evidence>
<dbReference type="CDD" id="cd16917">
    <property type="entry name" value="HATPase_UhpB-NarQ-NarX-like"/>
    <property type="match status" value="1"/>
</dbReference>
<feature type="transmembrane region" description="Helical" evidence="9">
    <location>
        <begin position="92"/>
        <end position="114"/>
    </location>
</feature>
<dbReference type="Gene3D" id="3.30.565.10">
    <property type="entry name" value="Histidine kinase-like ATPase, C-terminal domain"/>
    <property type="match status" value="1"/>
</dbReference>
<evidence type="ECO:0000256" key="4">
    <source>
        <dbReference type="ARBA" id="ARBA00022679"/>
    </source>
</evidence>
<dbReference type="InterPro" id="IPR003594">
    <property type="entry name" value="HATPase_dom"/>
</dbReference>
<sequence length="422" mass="44000">MFTLSQSAQRSGPLHPWAALGTGAVSIGMLLFLPTAAEADPDLAPVPALGDAEWWTVAMVLLVQAVAVAWSGRAPGKVLPGLAVAALVLVRVSPGPAFTFTAVAVLVAVFLAVISRPARPLWRPLLVAGVVLAIGQFVTAGARDVSSVGLAGVGAVLQALLVIGLPLLFGSGIAARRDAHEARRLELAALRREQDALLQAAVSRQRTALSRELHDIAAHHLSGIAMMAAAVVRQIDTDPATAKHSVAQIRQQNRAVLADLRRLVGLLREDADVARPVETLDAVSALVQSRRAAGSEISLVLPGQHVEAGPLAQLVAYRMVQESLANAAVHAPGAPCEVEVGVLRDGWFTVSVRNGVPKNPDPGPGSGFGLIGMAERAQLIGAHLDYGPTPDGGWEVRLRLPPGDTVSATDALPTFPDHLRST</sequence>
<dbReference type="Proteomes" id="UP001141259">
    <property type="component" value="Unassembled WGS sequence"/>
</dbReference>
<comment type="caution">
    <text evidence="12">The sequence shown here is derived from an EMBL/GenBank/DDBJ whole genome shotgun (WGS) entry which is preliminary data.</text>
</comment>
<evidence type="ECO:0000256" key="3">
    <source>
        <dbReference type="ARBA" id="ARBA00022553"/>
    </source>
</evidence>
<keyword evidence="13" id="KW-1185">Reference proteome</keyword>
<organism evidence="12 13">
    <name type="scientific">Umezawaea endophytica</name>
    <dbReference type="NCBI Taxonomy" id="1654476"/>
    <lineage>
        <taxon>Bacteria</taxon>
        <taxon>Bacillati</taxon>
        <taxon>Actinomycetota</taxon>
        <taxon>Actinomycetes</taxon>
        <taxon>Pseudonocardiales</taxon>
        <taxon>Pseudonocardiaceae</taxon>
        <taxon>Umezawaea</taxon>
    </lineage>
</organism>
<dbReference type="PANTHER" id="PTHR24421">
    <property type="entry name" value="NITRATE/NITRITE SENSOR PROTEIN NARX-RELATED"/>
    <property type="match status" value="1"/>
</dbReference>
<keyword evidence="9" id="KW-0472">Membrane</keyword>
<evidence type="ECO:0000256" key="5">
    <source>
        <dbReference type="ARBA" id="ARBA00022741"/>
    </source>
</evidence>
<evidence type="ECO:0000256" key="7">
    <source>
        <dbReference type="ARBA" id="ARBA00022840"/>
    </source>
</evidence>
<dbReference type="InterPro" id="IPR011712">
    <property type="entry name" value="Sig_transdc_His_kin_sub3_dim/P"/>
</dbReference>
<comment type="catalytic activity">
    <reaction evidence="1">
        <text>ATP + protein L-histidine = ADP + protein N-phospho-L-histidine.</text>
        <dbReference type="EC" id="2.7.13.3"/>
    </reaction>
</comment>
<dbReference type="GO" id="GO:0000155">
    <property type="term" value="F:phosphorelay sensor kinase activity"/>
    <property type="evidence" value="ECO:0007669"/>
    <property type="project" value="InterPro"/>
</dbReference>
<dbReference type="InterPro" id="IPR050482">
    <property type="entry name" value="Sensor_HK_TwoCompSys"/>
</dbReference>
<feature type="domain" description="Signal transduction histidine kinase subgroup 3 dimerisation and phosphoacceptor" evidence="11">
    <location>
        <begin position="206"/>
        <end position="271"/>
    </location>
</feature>